<dbReference type="PANTHER" id="PTHR33204:SF18">
    <property type="entry name" value="TRANSCRIPTIONAL REGULATORY PROTEIN"/>
    <property type="match status" value="1"/>
</dbReference>
<evidence type="ECO:0000313" key="6">
    <source>
        <dbReference type="Proteomes" id="UP000252023"/>
    </source>
</evidence>
<evidence type="ECO:0000259" key="4">
    <source>
        <dbReference type="PROSITE" id="PS51118"/>
    </source>
</evidence>
<dbReference type="KEGG" id="pars:DRW48_02680"/>
<name>A0A344PH84_9RHOB</name>
<evidence type="ECO:0000256" key="2">
    <source>
        <dbReference type="ARBA" id="ARBA00023125"/>
    </source>
</evidence>
<protein>
    <submittedName>
        <fullName evidence="5">Transcriptional regulator</fullName>
    </submittedName>
</protein>
<keyword evidence="1" id="KW-0805">Transcription regulation</keyword>
<evidence type="ECO:0000256" key="3">
    <source>
        <dbReference type="ARBA" id="ARBA00023163"/>
    </source>
</evidence>
<dbReference type="InterPro" id="IPR002577">
    <property type="entry name" value="HTH_HxlR"/>
</dbReference>
<keyword evidence="6" id="KW-1185">Reference proteome</keyword>
<dbReference type="SUPFAM" id="SSF46785">
    <property type="entry name" value="Winged helix' DNA-binding domain"/>
    <property type="match status" value="1"/>
</dbReference>
<accession>A0A344PH84</accession>
<feature type="domain" description="HTH hxlR-type" evidence="4">
    <location>
        <begin position="12"/>
        <end position="110"/>
    </location>
</feature>
<dbReference type="GO" id="GO:0003677">
    <property type="term" value="F:DNA binding"/>
    <property type="evidence" value="ECO:0007669"/>
    <property type="project" value="UniProtKB-KW"/>
</dbReference>
<gene>
    <name evidence="5" type="ORF">DRW48_02680</name>
</gene>
<keyword evidence="2" id="KW-0238">DNA-binding</keyword>
<dbReference type="OrthoDB" id="9782219at2"/>
<dbReference type="InterPro" id="IPR036390">
    <property type="entry name" value="WH_DNA-bd_sf"/>
</dbReference>
<proteinExistence type="predicted"/>
<dbReference type="EMBL" id="CP030918">
    <property type="protein sequence ID" value="AXC48739.1"/>
    <property type="molecule type" value="Genomic_DNA"/>
</dbReference>
<keyword evidence="3" id="KW-0804">Transcription</keyword>
<dbReference type="Pfam" id="PF01638">
    <property type="entry name" value="HxlR"/>
    <property type="match status" value="1"/>
</dbReference>
<evidence type="ECO:0000313" key="5">
    <source>
        <dbReference type="EMBL" id="AXC48739.1"/>
    </source>
</evidence>
<sequence>MAKPRRSYQQGCLAAHALDLIGDRWALLIVRELMLGPRRFRSLAANIAGIATNMLTARLEGLEAGGVISRQVLPPPSGVAVYALTPAGHGLTPVMDALCRWGASMPGHDPRLPISPASLMLSMRAQLRRQAADALPMEAGFQLGEEGFVASIRDGRYEVVRADPPQRPLLLTGAPGAMAIAVYGPRPLAEMAAVGAISVTGDLAQAQRFVDQFSLDTR</sequence>
<dbReference type="Proteomes" id="UP000252023">
    <property type="component" value="Chromosome"/>
</dbReference>
<dbReference type="PANTHER" id="PTHR33204">
    <property type="entry name" value="TRANSCRIPTIONAL REGULATOR, MARR FAMILY"/>
    <property type="match status" value="1"/>
</dbReference>
<dbReference type="AlphaFoldDB" id="A0A344PH84"/>
<dbReference type="InterPro" id="IPR036388">
    <property type="entry name" value="WH-like_DNA-bd_sf"/>
</dbReference>
<organism evidence="5 6">
    <name type="scientific">Paracoccus suum</name>
    <dbReference type="NCBI Taxonomy" id="2259340"/>
    <lineage>
        <taxon>Bacteria</taxon>
        <taxon>Pseudomonadati</taxon>
        <taxon>Pseudomonadota</taxon>
        <taxon>Alphaproteobacteria</taxon>
        <taxon>Rhodobacterales</taxon>
        <taxon>Paracoccaceae</taxon>
        <taxon>Paracoccus</taxon>
    </lineage>
</organism>
<dbReference type="Gene3D" id="1.10.10.10">
    <property type="entry name" value="Winged helix-like DNA-binding domain superfamily/Winged helix DNA-binding domain"/>
    <property type="match status" value="1"/>
</dbReference>
<dbReference type="RefSeq" id="WP_114075058.1">
    <property type="nucleotide sequence ID" value="NZ_CP030918.1"/>
</dbReference>
<evidence type="ECO:0000256" key="1">
    <source>
        <dbReference type="ARBA" id="ARBA00023015"/>
    </source>
</evidence>
<reference evidence="6" key="1">
    <citation type="submission" date="2018-07" db="EMBL/GenBank/DDBJ databases">
        <title>Genome sequencing of Paracoccus sp. SC2-6.</title>
        <authorList>
            <person name="Heo J."/>
            <person name="Kim S.-J."/>
            <person name="Kwon S.-W."/>
        </authorList>
    </citation>
    <scope>NUCLEOTIDE SEQUENCE [LARGE SCALE GENOMIC DNA]</scope>
    <source>
        <strain evidence="6">SC2-6</strain>
    </source>
</reference>
<dbReference type="PROSITE" id="PS51118">
    <property type="entry name" value="HTH_HXLR"/>
    <property type="match status" value="1"/>
</dbReference>